<dbReference type="PANTHER" id="PTHR30619">
    <property type="entry name" value="DNA INTERNALIZATION/COMPETENCE PROTEIN COMEC/REC2"/>
    <property type="match status" value="1"/>
</dbReference>
<dbReference type="RefSeq" id="WP_126825833.1">
    <property type="nucleotide sequence ID" value="NZ_JBHLWU010000001.1"/>
</dbReference>
<dbReference type="CDD" id="cd07731">
    <property type="entry name" value="ComA-like_MBL-fold"/>
    <property type="match status" value="1"/>
</dbReference>
<feature type="domain" description="Metallo-beta-lactamase" evidence="7">
    <location>
        <begin position="527"/>
        <end position="737"/>
    </location>
</feature>
<dbReference type="Pfam" id="PF03772">
    <property type="entry name" value="Competence"/>
    <property type="match status" value="1"/>
</dbReference>
<feature type="transmembrane region" description="Helical" evidence="6">
    <location>
        <begin position="464"/>
        <end position="485"/>
    </location>
</feature>
<comment type="caution">
    <text evidence="8">The sequence shown here is derived from an EMBL/GenBank/DDBJ whole genome shotgun (WGS) entry which is preliminary data.</text>
</comment>
<keyword evidence="2" id="KW-1003">Cell membrane</keyword>
<feature type="transmembrane region" description="Helical" evidence="6">
    <location>
        <begin position="414"/>
        <end position="435"/>
    </location>
</feature>
<feature type="transmembrane region" description="Helical" evidence="6">
    <location>
        <begin position="283"/>
        <end position="306"/>
    </location>
</feature>
<evidence type="ECO:0000313" key="8">
    <source>
        <dbReference type="EMBL" id="RSU06484.1"/>
    </source>
</evidence>
<evidence type="ECO:0000259" key="7">
    <source>
        <dbReference type="SMART" id="SM00849"/>
    </source>
</evidence>
<reference evidence="8 9" key="1">
    <citation type="submission" date="2017-05" db="EMBL/GenBank/DDBJ databases">
        <title>Vagococcus spp. assemblies.</title>
        <authorList>
            <person name="Gulvik C.A."/>
        </authorList>
    </citation>
    <scope>NUCLEOTIDE SEQUENCE [LARGE SCALE GENOMIC DNA]</scope>
    <source>
        <strain evidence="8 9">DSM 24756</strain>
    </source>
</reference>
<protein>
    <submittedName>
        <fullName evidence="8">DNA internalization-related competence protein ComEC/Rec2</fullName>
    </submittedName>
</protein>
<dbReference type="EMBL" id="NGJZ01000003">
    <property type="protein sequence ID" value="RSU06484.1"/>
    <property type="molecule type" value="Genomic_DNA"/>
</dbReference>
<evidence type="ECO:0000256" key="3">
    <source>
        <dbReference type="ARBA" id="ARBA00022692"/>
    </source>
</evidence>
<dbReference type="OrthoDB" id="9761531at2"/>
<evidence type="ECO:0000256" key="2">
    <source>
        <dbReference type="ARBA" id="ARBA00022475"/>
    </source>
</evidence>
<dbReference type="Proteomes" id="UP000288669">
    <property type="component" value="Unassembled WGS sequence"/>
</dbReference>
<feature type="transmembrane region" description="Helical" evidence="6">
    <location>
        <begin position="251"/>
        <end position="271"/>
    </location>
</feature>
<feature type="transmembrane region" description="Helical" evidence="6">
    <location>
        <begin position="55"/>
        <end position="77"/>
    </location>
</feature>
<dbReference type="InterPro" id="IPR004797">
    <property type="entry name" value="Competence_ComEC/Rec2"/>
</dbReference>
<accession>A0A430AFJ1</accession>
<feature type="transmembrane region" description="Helical" evidence="6">
    <location>
        <begin position="497"/>
        <end position="514"/>
    </location>
</feature>
<dbReference type="InterPro" id="IPR052159">
    <property type="entry name" value="Competence_DNA_uptake"/>
</dbReference>
<keyword evidence="3 6" id="KW-0812">Transmembrane</keyword>
<proteinExistence type="predicted"/>
<evidence type="ECO:0000256" key="4">
    <source>
        <dbReference type="ARBA" id="ARBA00022989"/>
    </source>
</evidence>
<dbReference type="Gene3D" id="3.60.15.10">
    <property type="entry name" value="Ribonuclease Z/Hydroxyacylglutathione hydrolase-like"/>
    <property type="match status" value="1"/>
</dbReference>
<keyword evidence="9" id="KW-1185">Reference proteome</keyword>
<dbReference type="SMART" id="SM00849">
    <property type="entry name" value="Lactamase_B"/>
    <property type="match status" value="1"/>
</dbReference>
<evidence type="ECO:0000256" key="5">
    <source>
        <dbReference type="ARBA" id="ARBA00023136"/>
    </source>
</evidence>
<evidence type="ECO:0000256" key="1">
    <source>
        <dbReference type="ARBA" id="ARBA00004651"/>
    </source>
</evidence>
<dbReference type="InterPro" id="IPR036866">
    <property type="entry name" value="RibonucZ/Hydroxyglut_hydro"/>
</dbReference>
<dbReference type="SUPFAM" id="SSF56281">
    <property type="entry name" value="Metallo-hydrolase/oxidoreductase"/>
    <property type="match status" value="1"/>
</dbReference>
<keyword evidence="5 6" id="KW-0472">Membrane</keyword>
<dbReference type="GO" id="GO:0030420">
    <property type="term" value="P:establishment of competence for transformation"/>
    <property type="evidence" value="ECO:0007669"/>
    <property type="project" value="InterPro"/>
</dbReference>
<comment type="subcellular location">
    <subcellularLocation>
        <location evidence="1">Cell membrane</location>
        <topology evidence="1">Multi-pass membrane protein</topology>
    </subcellularLocation>
</comment>
<dbReference type="InterPro" id="IPR035681">
    <property type="entry name" value="ComA-like_MBL"/>
</dbReference>
<feature type="transmembrane region" description="Helical" evidence="6">
    <location>
        <begin position="382"/>
        <end position="408"/>
    </location>
</feature>
<feature type="transmembrane region" description="Helical" evidence="6">
    <location>
        <begin position="318"/>
        <end position="337"/>
    </location>
</feature>
<organism evidence="8 9">
    <name type="scientific">Vagococcus entomophilus</name>
    <dbReference type="NCBI Taxonomy" id="1160095"/>
    <lineage>
        <taxon>Bacteria</taxon>
        <taxon>Bacillati</taxon>
        <taxon>Bacillota</taxon>
        <taxon>Bacilli</taxon>
        <taxon>Lactobacillales</taxon>
        <taxon>Enterococcaceae</taxon>
        <taxon>Vagococcus</taxon>
    </lineage>
</organism>
<dbReference type="AlphaFoldDB" id="A0A430AFJ1"/>
<evidence type="ECO:0000313" key="9">
    <source>
        <dbReference type="Proteomes" id="UP000288669"/>
    </source>
</evidence>
<dbReference type="Pfam" id="PF13567">
    <property type="entry name" value="DUF4131"/>
    <property type="match status" value="1"/>
</dbReference>
<dbReference type="InterPro" id="IPR025405">
    <property type="entry name" value="DUF4131"/>
</dbReference>
<dbReference type="Pfam" id="PF00753">
    <property type="entry name" value="Lactamase_B"/>
    <property type="match status" value="1"/>
</dbReference>
<dbReference type="InterPro" id="IPR004477">
    <property type="entry name" value="ComEC_N"/>
</dbReference>
<dbReference type="GO" id="GO:0005886">
    <property type="term" value="C:plasma membrane"/>
    <property type="evidence" value="ECO:0007669"/>
    <property type="project" value="UniProtKB-SubCell"/>
</dbReference>
<dbReference type="InterPro" id="IPR001279">
    <property type="entry name" value="Metallo-B-lactamas"/>
</dbReference>
<evidence type="ECO:0000256" key="6">
    <source>
        <dbReference type="SAM" id="Phobius"/>
    </source>
</evidence>
<keyword evidence="4 6" id="KW-1133">Transmembrane helix</keyword>
<dbReference type="PANTHER" id="PTHR30619:SF1">
    <property type="entry name" value="RECOMBINATION PROTEIN 2"/>
    <property type="match status" value="1"/>
</dbReference>
<sequence>MSPHFFRKFSQTLAGNSIFLAFTLLTLLLFQHEPSVLSASILGYFCVRLYTTRLQVLRVTCLIVGCFFIIFIQVWCYQVRLEEKNLPVGKIETICEVLPDTIQIDGDYVQWIGKVKQAKVQAHYVLKNQKEKNYWQKIATKQKIFLQGTVSFPDEKRNLHGFDYRSYLKTKGVYRILEVEMITAMDRQKVAFFTNPFDKIREFRKQMACHIESAFQAYPSIIMYQKQLILGMMDENSYVQATNLRKLGISYLFFVSGMHVLFFVATIRYLFLRIGLTLELTFWIEILVLTICFLLTGLAVGVGKSCFQRTLQQINRRFRWGFSALDIWSLTLIVCLIVKPLFIFQLSGVVTFSVSFFRIYLSKMKKKKTTRLFRKWQLNSQISFCMIPFLAFFTYEYSFFSIFLVFVFGQIVRLSVFPISIGLFLSSFSINVAFLKGILIKIDKMFQGIEKAVEALSTLPNQHLVIGQITPVQLLLFLILILFYLSAHKKESWRWKRIGYLFTVFVGLLGGKYLNPNGKIAFIDVGQGDALFIQLPFFQGNYLVDTGGKLPFIREKWQDRKKQRSNASYTLFPFLKSMGVSTLDKVLITHADLDHMGDLEEMSSQVKIKELVYPKGTTNKKSFDVVTKKLIKGKVRQKEVLAGERIELRNLLLYVLHPKASGNGENNDSLVSYLKIKKTAFLLVGDLEEPGEQELIKNYPKLQIDCLKVGHHGSRTSSSEAFLKQLGAKTAIISCGKNNRFGHPHKEIVSRIQKYTPTIYRTDVSGMLYYEWNFWGQELSPVKSVKKDE</sequence>
<name>A0A430AFJ1_9ENTE</name>
<dbReference type="NCBIfam" id="TIGR00361">
    <property type="entry name" value="ComEC_Rec2"/>
    <property type="match status" value="1"/>
</dbReference>
<gene>
    <name evidence="8" type="ORF">CBF30_09520</name>
</gene>